<evidence type="ECO:0000256" key="1">
    <source>
        <dbReference type="ARBA" id="ARBA00023002"/>
    </source>
</evidence>
<sequence>MREIDTDVCVVGGGPAGLVLALLMLRSGLGVVVLERARAHQREFRGEILQPGALALLDALGVLTGARARGACELDRFRFLDGERVLLEADYRLLPPPYDHLLTIPRPHLLDELLTHCRRSPRFRYLPGRRAGGLLRRKGRIAGVVADGPSGRCAVRARVVVGADGRFSRIRRLAGIGAGRTEPCGEDVLWCSLRTGAAEVPPPREVRVVRTPDGPVLVHGCRPDRIQLGCTLPHRQGHELTASGLEHVTERLVRAVPEYGGLIRDRIRAPGDLTVVDVFSARAERWADDGLVLIGDAAHTHSLIGAQGVNLAVQDAVVLHPVLTGALADDDTGAARLAAFERRRGPDIASVMRRQSLHSRVMHAHGAYATRVRPRLARALRHTPLYRRALQRIAYGNPTIRITDDRACGWA</sequence>
<dbReference type="PANTHER" id="PTHR43476:SF5">
    <property type="entry name" value="FAD-DEPENDENT MONOOXYGENASE"/>
    <property type="match status" value="1"/>
</dbReference>
<keyword evidence="5" id="KW-1185">Reference proteome</keyword>
<feature type="transmembrane region" description="Helical" evidence="2">
    <location>
        <begin position="12"/>
        <end position="34"/>
    </location>
</feature>
<dbReference type="InterPro" id="IPR050631">
    <property type="entry name" value="PheA/TfdB_FAD_monoxygenase"/>
</dbReference>
<dbReference type="Proteomes" id="UP000634229">
    <property type="component" value="Unassembled WGS sequence"/>
</dbReference>
<dbReference type="EMBL" id="JAERRF010000008">
    <property type="protein sequence ID" value="MBL1097980.1"/>
    <property type="molecule type" value="Genomic_DNA"/>
</dbReference>
<name>A0ABS1NDH9_9ACTN</name>
<reference evidence="4 5" key="1">
    <citation type="submission" date="2021-01" db="EMBL/GenBank/DDBJ databases">
        <title>WGS of actinomycetes isolated from Thailand.</title>
        <authorList>
            <person name="Thawai C."/>
        </authorList>
    </citation>
    <scope>NUCLEOTIDE SEQUENCE [LARGE SCALE GENOMIC DNA]</scope>
    <source>
        <strain evidence="4 5">CA1R205</strain>
    </source>
</reference>
<dbReference type="InterPro" id="IPR036188">
    <property type="entry name" value="FAD/NAD-bd_sf"/>
</dbReference>
<dbReference type="SUPFAM" id="SSF51905">
    <property type="entry name" value="FAD/NAD(P)-binding domain"/>
    <property type="match status" value="1"/>
</dbReference>
<protein>
    <submittedName>
        <fullName evidence="4">FAD-dependent monooxygenase</fullName>
    </submittedName>
</protein>
<dbReference type="PANTHER" id="PTHR43476">
    <property type="entry name" value="3-(3-HYDROXY-PHENYL)PROPIONATE/3-HYDROXYCINNAMIC ACID HYDROXYLASE"/>
    <property type="match status" value="1"/>
</dbReference>
<evidence type="ECO:0000313" key="5">
    <source>
        <dbReference type="Proteomes" id="UP000634229"/>
    </source>
</evidence>
<dbReference type="Gene3D" id="3.50.50.60">
    <property type="entry name" value="FAD/NAD(P)-binding domain"/>
    <property type="match status" value="2"/>
</dbReference>
<dbReference type="InterPro" id="IPR002938">
    <property type="entry name" value="FAD-bd"/>
</dbReference>
<dbReference type="Pfam" id="PF01494">
    <property type="entry name" value="FAD_binding_3"/>
    <property type="match status" value="1"/>
</dbReference>
<dbReference type="RefSeq" id="WP_201875413.1">
    <property type="nucleotide sequence ID" value="NZ_JAERRF010000008.1"/>
</dbReference>
<comment type="caution">
    <text evidence="4">The sequence shown here is derived from an EMBL/GenBank/DDBJ whole genome shotgun (WGS) entry which is preliminary data.</text>
</comment>
<proteinExistence type="predicted"/>
<dbReference type="GO" id="GO:0004497">
    <property type="term" value="F:monooxygenase activity"/>
    <property type="evidence" value="ECO:0007669"/>
    <property type="project" value="UniProtKB-KW"/>
</dbReference>
<gene>
    <name evidence="4" type="ORF">JK363_15115</name>
</gene>
<keyword evidence="1" id="KW-0560">Oxidoreductase</keyword>
<keyword evidence="2" id="KW-1133">Transmembrane helix</keyword>
<keyword evidence="2" id="KW-0812">Transmembrane</keyword>
<dbReference type="PRINTS" id="PR00420">
    <property type="entry name" value="RNGMNOXGNASE"/>
</dbReference>
<keyword evidence="2" id="KW-0472">Membrane</keyword>
<keyword evidence="4" id="KW-0503">Monooxygenase</keyword>
<evidence type="ECO:0000259" key="3">
    <source>
        <dbReference type="Pfam" id="PF01494"/>
    </source>
</evidence>
<organism evidence="4 5">
    <name type="scientific">Streptomyces coffeae</name>
    <dbReference type="NCBI Taxonomy" id="621382"/>
    <lineage>
        <taxon>Bacteria</taxon>
        <taxon>Bacillati</taxon>
        <taxon>Actinomycetota</taxon>
        <taxon>Actinomycetes</taxon>
        <taxon>Kitasatosporales</taxon>
        <taxon>Streptomycetaceae</taxon>
        <taxon>Streptomyces</taxon>
    </lineage>
</organism>
<evidence type="ECO:0000313" key="4">
    <source>
        <dbReference type="EMBL" id="MBL1097980.1"/>
    </source>
</evidence>
<accession>A0ABS1NDH9</accession>
<evidence type="ECO:0000256" key="2">
    <source>
        <dbReference type="SAM" id="Phobius"/>
    </source>
</evidence>
<feature type="domain" description="FAD-binding" evidence="3">
    <location>
        <begin position="5"/>
        <end position="354"/>
    </location>
</feature>